<dbReference type="SUPFAM" id="SSF53474">
    <property type="entry name" value="alpha/beta-Hydrolases"/>
    <property type="match status" value="1"/>
</dbReference>
<gene>
    <name evidence="1" type="ORF">DCF15_15715</name>
</gene>
<dbReference type="InterPro" id="IPR017395">
    <property type="entry name" value="Chlorophyllase-like"/>
</dbReference>
<organism evidence="1 2">
    <name type="scientific">Phormidesmis priestleyi</name>
    <dbReference type="NCBI Taxonomy" id="268141"/>
    <lineage>
        <taxon>Bacteria</taxon>
        <taxon>Bacillati</taxon>
        <taxon>Cyanobacteriota</taxon>
        <taxon>Cyanophyceae</taxon>
        <taxon>Leptolyngbyales</taxon>
        <taxon>Leptolyngbyaceae</taxon>
        <taxon>Phormidesmis</taxon>
    </lineage>
</organism>
<dbReference type="Pfam" id="PF07224">
    <property type="entry name" value="Chlorophyllase"/>
    <property type="match status" value="1"/>
</dbReference>
<dbReference type="EMBL" id="QBMP01000185">
    <property type="protein sequence ID" value="PZO50590.1"/>
    <property type="molecule type" value="Genomic_DNA"/>
</dbReference>
<dbReference type="AlphaFoldDB" id="A0A2W4X185"/>
<accession>A0A2W4X185</accession>
<dbReference type="PANTHER" id="PTHR33428">
    <property type="entry name" value="CHLOROPHYLLASE-2, CHLOROPLASTIC"/>
    <property type="match status" value="1"/>
</dbReference>
<evidence type="ECO:0008006" key="3">
    <source>
        <dbReference type="Google" id="ProtNLM"/>
    </source>
</evidence>
<sequence length="354" mass="38506">MRPIRFGQASYRATVLPLLLLALATGLMVSCWPLGSNLDSRFHSQETMAASAAQPYPYTQISKQLVGDGASAYWVFQPEATKPLSAPVVLFLHGWMAMDPYPYGGWIDHLAKSGNIVVYPVFQTSRNDTPEEMQENALRAIREAIRDLDNNPIRPDWNQFSIVGHSLGGGLSALVAANAQSVGLPMPQVIMAVAPGWTEGELPTAELSQISSSSYLIIVEGADDELAESRQGANIYRATPQIPSERKAYFVLASGDDNLEVTHSSPLSPLESYRNADLSRREVRQQRFGTFFFNVLTGQNAGTIDQLDSAGYWPIFDSARQAAASGRPALSVADNFSQVTGSGNPDSPQRLVVE</sequence>
<dbReference type="PROSITE" id="PS51257">
    <property type="entry name" value="PROKAR_LIPOPROTEIN"/>
    <property type="match status" value="1"/>
</dbReference>
<reference evidence="1 2" key="2">
    <citation type="submission" date="2018-06" db="EMBL/GenBank/DDBJ databases">
        <title>Metagenomic assembly of (sub)arctic Cyanobacteria and their associated microbiome from non-axenic cultures.</title>
        <authorList>
            <person name="Baurain D."/>
        </authorList>
    </citation>
    <scope>NUCLEOTIDE SEQUENCE [LARGE SCALE GENOMIC DNA]</scope>
    <source>
        <strain evidence="1">ULC027bin1</strain>
    </source>
</reference>
<name>A0A2W4X185_9CYAN</name>
<dbReference type="Gene3D" id="3.40.50.1820">
    <property type="entry name" value="alpha/beta hydrolase"/>
    <property type="match status" value="1"/>
</dbReference>
<reference evidence="2" key="1">
    <citation type="submission" date="2018-04" db="EMBL/GenBank/DDBJ databases">
        <authorList>
            <person name="Cornet L."/>
        </authorList>
    </citation>
    <scope>NUCLEOTIDE SEQUENCE [LARGE SCALE GENOMIC DNA]</scope>
</reference>
<dbReference type="PANTHER" id="PTHR33428:SF14">
    <property type="entry name" value="CARBOXYLESTERASE TYPE B DOMAIN-CONTAINING PROTEIN"/>
    <property type="match status" value="1"/>
</dbReference>
<proteinExistence type="predicted"/>
<protein>
    <recommendedName>
        <fullName evidence="3">Alpha/beta hydrolase</fullName>
    </recommendedName>
</protein>
<dbReference type="InterPro" id="IPR029058">
    <property type="entry name" value="AB_hydrolase_fold"/>
</dbReference>
<dbReference type="Proteomes" id="UP000249794">
    <property type="component" value="Unassembled WGS sequence"/>
</dbReference>
<comment type="caution">
    <text evidence="1">The sequence shown here is derived from an EMBL/GenBank/DDBJ whole genome shotgun (WGS) entry which is preliminary data.</text>
</comment>
<evidence type="ECO:0000313" key="1">
    <source>
        <dbReference type="EMBL" id="PZO50590.1"/>
    </source>
</evidence>
<evidence type="ECO:0000313" key="2">
    <source>
        <dbReference type="Proteomes" id="UP000249794"/>
    </source>
</evidence>